<dbReference type="InterPro" id="IPR051459">
    <property type="entry name" value="Cytochrome_c-type_DH"/>
</dbReference>
<evidence type="ECO:0000256" key="7">
    <source>
        <dbReference type="SAM" id="SignalP"/>
    </source>
</evidence>
<keyword evidence="4" id="KW-0249">Electron transport</keyword>
<dbReference type="EMBL" id="FOLW01000003">
    <property type="protein sequence ID" value="SFC61648.1"/>
    <property type="molecule type" value="Genomic_DNA"/>
</dbReference>
<evidence type="ECO:0000256" key="5">
    <source>
        <dbReference type="ARBA" id="ARBA00023004"/>
    </source>
</evidence>
<feature type="chain" id="PRO_5042525020" evidence="7">
    <location>
        <begin position="22"/>
        <end position="138"/>
    </location>
</feature>
<organism evidence="9 10">
    <name type="scientific">Pragia fontium DSM 5563 = ATCC 49100</name>
    <dbReference type="NCBI Taxonomy" id="1122977"/>
    <lineage>
        <taxon>Bacteria</taxon>
        <taxon>Pseudomonadati</taxon>
        <taxon>Pseudomonadota</taxon>
        <taxon>Gammaproteobacteria</taxon>
        <taxon>Enterobacterales</taxon>
        <taxon>Budviciaceae</taxon>
        <taxon>Pragia</taxon>
    </lineage>
</organism>
<dbReference type="InterPro" id="IPR008168">
    <property type="entry name" value="Cyt_C_IC"/>
</dbReference>
<evidence type="ECO:0000256" key="2">
    <source>
        <dbReference type="ARBA" id="ARBA00022617"/>
    </source>
</evidence>
<accession>A0AAJ4W9T1</accession>
<feature type="domain" description="Cytochrome c" evidence="8">
    <location>
        <begin position="32"/>
        <end position="111"/>
    </location>
</feature>
<keyword evidence="3 6" id="KW-0479">Metal-binding</keyword>
<dbReference type="Gene3D" id="1.10.760.10">
    <property type="entry name" value="Cytochrome c-like domain"/>
    <property type="match status" value="1"/>
</dbReference>
<dbReference type="PRINTS" id="PR00605">
    <property type="entry name" value="CYTCHROMECIC"/>
</dbReference>
<protein>
    <submittedName>
        <fullName evidence="9">Cytochrome C oxidase, cbb3-type, subunit III</fullName>
    </submittedName>
</protein>
<evidence type="ECO:0000313" key="9">
    <source>
        <dbReference type="EMBL" id="SFC61648.1"/>
    </source>
</evidence>
<dbReference type="InterPro" id="IPR009056">
    <property type="entry name" value="Cyt_c-like_dom"/>
</dbReference>
<keyword evidence="5 6" id="KW-0408">Iron</keyword>
<dbReference type="PANTHER" id="PTHR35008:SF4">
    <property type="entry name" value="BLL4482 PROTEIN"/>
    <property type="match status" value="1"/>
</dbReference>
<evidence type="ECO:0000256" key="3">
    <source>
        <dbReference type="ARBA" id="ARBA00022723"/>
    </source>
</evidence>
<evidence type="ECO:0000313" key="10">
    <source>
        <dbReference type="Proteomes" id="UP000226420"/>
    </source>
</evidence>
<dbReference type="GO" id="GO:0005506">
    <property type="term" value="F:iron ion binding"/>
    <property type="evidence" value="ECO:0007669"/>
    <property type="project" value="InterPro"/>
</dbReference>
<dbReference type="Proteomes" id="UP000226420">
    <property type="component" value="Unassembled WGS sequence"/>
</dbReference>
<dbReference type="PROSITE" id="PS51007">
    <property type="entry name" value="CYTC"/>
    <property type="match status" value="1"/>
</dbReference>
<keyword evidence="7" id="KW-0732">Signal</keyword>
<dbReference type="PANTHER" id="PTHR35008">
    <property type="entry name" value="BLL4482 PROTEIN-RELATED"/>
    <property type="match status" value="1"/>
</dbReference>
<gene>
    <name evidence="9" type="ORF">SAMN02745723_103123</name>
</gene>
<dbReference type="Pfam" id="PF13442">
    <property type="entry name" value="Cytochrome_CBB3"/>
    <property type="match status" value="1"/>
</dbReference>
<dbReference type="InterPro" id="IPR036909">
    <property type="entry name" value="Cyt_c-like_dom_sf"/>
</dbReference>
<reference evidence="9 10" key="1">
    <citation type="submission" date="2016-10" db="EMBL/GenBank/DDBJ databases">
        <authorList>
            <person name="Varghese N."/>
            <person name="Submissions S."/>
        </authorList>
    </citation>
    <scope>NUCLEOTIDE SEQUENCE [LARGE SCALE GENOMIC DNA]</scope>
    <source>
        <strain evidence="9 10">DSM 5563</strain>
    </source>
</reference>
<dbReference type="SUPFAM" id="SSF46626">
    <property type="entry name" value="Cytochrome c"/>
    <property type="match status" value="1"/>
</dbReference>
<dbReference type="GO" id="GO:0020037">
    <property type="term" value="F:heme binding"/>
    <property type="evidence" value="ECO:0007669"/>
    <property type="project" value="InterPro"/>
</dbReference>
<feature type="signal peptide" evidence="7">
    <location>
        <begin position="1"/>
        <end position="21"/>
    </location>
</feature>
<evidence type="ECO:0000256" key="6">
    <source>
        <dbReference type="PROSITE-ProRule" id="PRU00433"/>
    </source>
</evidence>
<dbReference type="GO" id="GO:0009055">
    <property type="term" value="F:electron transfer activity"/>
    <property type="evidence" value="ECO:0007669"/>
    <property type="project" value="InterPro"/>
</dbReference>
<dbReference type="RefSeq" id="WP_053007658.1">
    <property type="nucleotide sequence ID" value="NZ_FOLW01000003.1"/>
</dbReference>
<proteinExistence type="predicted"/>
<evidence type="ECO:0000259" key="8">
    <source>
        <dbReference type="PROSITE" id="PS51007"/>
    </source>
</evidence>
<evidence type="ECO:0000256" key="4">
    <source>
        <dbReference type="ARBA" id="ARBA00022982"/>
    </source>
</evidence>
<name>A0AAJ4W9T1_9GAMM</name>
<comment type="caution">
    <text evidence="9">The sequence shown here is derived from an EMBL/GenBank/DDBJ whole genome shotgun (WGS) entry which is preliminary data.</text>
</comment>
<dbReference type="AlphaFoldDB" id="A0AAJ4W9T1"/>
<keyword evidence="1" id="KW-0813">Transport</keyword>
<keyword evidence="2 6" id="KW-0349">Heme</keyword>
<evidence type="ECO:0000256" key="1">
    <source>
        <dbReference type="ARBA" id="ARBA00022448"/>
    </source>
</evidence>
<sequence length="138" mass="15158">MFRKLILALSLSLLGTSLCFADGVGTTGPGQFPERTGDALYQSICQSCHMPAGEGAVGAGHYPPLADNGDLISSMFLADIIMYGKRGMPPFGGVLDDEQIMELTNYIRSHFGNDYKDKITQEQIHFLRKPGYEYVDMD</sequence>